<keyword evidence="4" id="KW-0904">Protein phosphatase</keyword>
<dbReference type="Gene3D" id="3.40.50.2300">
    <property type="match status" value="1"/>
</dbReference>
<dbReference type="EC" id="3.1.3.48" evidence="2"/>
<feature type="domain" description="Phosphotyrosine protein phosphatase I" evidence="7">
    <location>
        <begin position="2"/>
        <end position="149"/>
    </location>
</feature>
<evidence type="ECO:0000256" key="2">
    <source>
        <dbReference type="ARBA" id="ARBA00013064"/>
    </source>
</evidence>
<evidence type="ECO:0000256" key="3">
    <source>
        <dbReference type="ARBA" id="ARBA00022801"/>
    </source>
</evidence>
<dbReference type="RefSeq" id="WP_268779595.1">
    <property type="nucleotide sequence ID" value="NZ_JAPRAT010000009.1"/>
</dbReference>
<evidence type="ECO:0000313" key="9">
    <source>
        <dbReference type="Proteomes" id="UP001084197"/>
    </source>
</evidence>
<evidence type="ECO:0000256" key="4">
    <source>
        <dbReference type="ARBA" id="ARBA00022912"/>
    </source>
</evidence>
<dbReference type="InterPro" id="IPR023485">
    <property type="entry name" value="Ptyr_pPase"/>
</dbReference>
<evidence type="ECO:0000259" key="7">
    <source>
        <dbReference type="SMART" id="SM00226"/>
    </source>
</evidence>
<dbReference type="InterPro" id="IPR017867">
    <property type="entry name" value="Tyr_phospatase_low_mol_wt"/>
</dbReference>
<evidence type="ECO:0000256" key="6">
    <source>
        <dbReference type="PIRSR" id="PIRSR617867-1"/>
    </source>
</evidence>
<sequence>MIKVLFVCLGNICRSPMAEAFFRDLVKREGLEDQFIIDSGGMGSWHTGKPPHEGTRNILKERNISYQGMKARQVSLEDFDQFDYIVAMDDHNINDLKSLKDAPEGVEIMKLMEVVENSSEENVPDPYYTGDFNQTAMLVDQGCKALLEKIKKEKQLVKSRM</sequence>
<dbReference type="SMART" id="SM00226">
    <property type="entry name" value="LMWPc"/>
    <property type="match status" value="1"/>
</dbReference>
<dbReference type="PRINTS" id="PR00719">
    <property type="entry name" value="LMWPTPASE"/>
</dbReference>
<name>A0A9J6RAY4_9BACI</name>
<protein>
    <recommendedName>
        <fullName evidence="2">protein-tyrosine-phosphatase</fullName>
        <ecNumber evidence="2">3.1.3.48</ecNumber>
    </recommendedName>
</protein>
<keyword evidence="3" id="KW-0378">Hydrolase</keyword>
<accession>A0A9J6RAY4</accession>
<dbReference type="PANTHER" id="PTHR11717:SF7">
    <property type="entry name" value="LOW MOLECULAR WEIGHT PHOSPHOTYROSINE PROTEIN PHOSPHATASE"/>
    <property type="match status" value="1"/>
</dbReference>
<dbReference type="FunFam" id="3.40.50.2300:FF:000113">
    <property type="entry name" value="Low molecular weight protein-tyrosine-phosphatase"/>
    <property type="match status" value="1"/>
</dbReference>
<feature type="active site" evidence="6">
    <location>
        <position position="14"/>
    </location>
</feature>
<organism evidence="8 9">
    <name type="scientific">Natronobacillus azotifigens</name>
    <dbReference type="NCBI Taxonomy" id="472978"/>
    <lineage>
        <taxon>Bacteria</taxon>
        <taxon>Bacillati</taxon>
        <taxon>Bacillota</taxon>
        <taxon>Bacilli</taxon>
        <taxon>Bacillales</taxon>
        <taxon>Bacillaceae</taxon>
        <taxon>Natronobacillus</taxon>
    </lineage>
</organism>
<dbReference type="CDD" id="cd16343">
    <property type="entry name" value="LMWPTP"/>
    <property type="match status" value="1"/>
</dbReference>
<reference evidence="8" key="1">
    <citation type="submission" date="2022-11" db="EMBL/GenBank/DDBJ databases">
        <title>WGS of Natronobacillus azotifigens 24KS-1, an anaerobic diazotrophic haloalkaliphile from soda-rich habitats.</title>
        <authorList>
            <person name="Sorokin D.Y."/>
            <person name="Merkel A.Y."/>
        </authorList>
    </citation>
    <scope>NUCLEOTIDE SEQUENCE</scope>
    <source>
        <strain evidence="8">24KS-1</strain>
    </source>
</reference>
<proteinExistence type="inferred from homology"/>
<dbReference type="AlphaFoldDB" id="A0A9J6RAY4"/>
<dbReference type="InterPro" id="IPR050438">
    <property type="entry name" value="LMW_PTPase"/>
</dbReference>
<evidence type="ECO:0000256" key="5">
    <source>
        <dbReference type="ARBA" id="ARBA00051722"/>
    </source>
</evidence>
<gene>
    <name evidence="8" type="ORF">OWO01_06335</name>
</gene>
<dbReference type="InterPro" id="IPR036196">
    <property type="entry name" value="Ptyr_pPase_sf"/>
</dbReference>
<feature type="active site" description="Proton donor" evidence="6">
    <location>
        <position position="125"/>
    </location>
</feature>
<comment type="catalytic activity">
    <reaction evidence="5">
        <text>O-phospho-L-tyrosyl-[protein] + H2O = L-tyrosyl-[protein] + phosphate</text>
        <dbReference type="Rhea" id="RHEA:10684"/>
        <dbReference type="Rhea" id="RHEA-COMP:10136"/>
        <dbReference type="Rhea" id="RHEA-COMP:20101"/>
        <dbReference type="ChEBI" id="CHEBI:15377"/>
        <dbReference type="ChEBI" id="CHEBI:43474"/>
        <dbReference type="ChEBI" id="CHEBI:46858"/>
        <dbReference type="ChEBI" id="CHEBI:61978"/>
        <dbReference type="EC" id="3.1.3.48"/>
    </reaction>
</comment>
<dbReference type="GO" id="GO:0004725">
    <property type="term" value="F:protein tyrosine phosphatase activity"/>
    <property type="evidence" value="ECO:0007669"/>
    <property type="project" value="UniProtKB-EC"/>
</dbReference>
<dbReference type="Pfam" id="PF01451">
    <property type="entry name" value="LMWPc"/>
    <property type="match status" value="1"/>
</dbReference>
<evidence type="ECO:0000313" key="8">
    <source>
        <dbReference type="EMBL" id="MCZ0702824.1"/>
    </source>
</evidence>
<evidence type="ECO:0000256" key="1">
    <source>
        <dbReference type="ARBA" id="ARBA00011063"/>
    </source>
</evidence>
<dbReference type="EMBL" id="JAPRAT010000009">
    <property type="protein sequence ID" value="MCZ0702824.1"/>
    <property type="molecule type" value="Genomic_DNA"/>
</dbReference>
<feature type="active site" description="Nucleophile" evidence="6">
    <location>
        <position position="8"/>
    </location>
</feature>
<keyword evidence="9" id="KW-1185">Reference proteome</keyword>
<comment type="similarity">
    <text evidence="1">Belongs to the low molecular weight phosphotyrosine protein phosphatase family.</text>
</comment>
<dbReference type="PANTHER" id="PTHR11717">
    <property type="entry name" value="LOW MOLECULAR WEIGHT PROTEIN TYROSINE PHOSPHATASE"/>
    <property type="match status" value="1"/>
</dbReference>
<dbReference type="Proteomes" id="UP001084197">
    <property type="component" value="Unassembled WGS sequence"/>
</dbReference>
<dbReference type="SUPFAM" id="SSF52788">
    <property type="entry name" value="Phosphotyrosine protein phosphatases I"/>
    <property type="match status" value="1"/>
</dbReference>
<comment type="caution">
    <text evidence="8">The sequence shown here is derived from an EMBL/GenBank/DDBJ whole genome shotgun (WGS) entry which is preliminary data.</text>
</comment>